<feature type="compositionally biased region" description="Acidic residues" evidence="6">
    <location>
        <begin position="435"/>
        <end position="447"/>
    </location>
</feature>
<evidence type="ECO:0000313" key="10">
    <source>
        <dbReference type="EMBL" id="KAJ4338922.1"/>
    </source>
</evidence>
<comment type="caution">
    <text evidence="10">The sequence shown here is derived from an EMBL/GenBank/DDBJ whole genome shotgun (WGS) entry which is preliminary data.</text>
</comment>
<keyword evidence="7" id="KW-0812">Transmembrane</keyword>
<evidence type="ECO:0000256" key="2">
    <source>
        <dbReference type="ARBA" id="ARBA00013194"/>
    </source>
</evidence>
<feature type="chain" id="PRO_5040819754" description="peptidylprolyl isomerase" evidence="8">
    <location>
        <begin position="18"/>
        <end position="508"/>
    </location>
</feature>
<dbReference type="InterPro" id="IPR001179">
    <property type="entry name" value="PPIase_FKBP_dom"/>
</dbReference>
<dbReference type="Pfam" id="PF12400">
    <property type="entry name" value="STIMATE"/>
    <property type="match status" value="1"/>
</dbReference>
<dbReference type="GO" id="GO:0016020">
    <property type="term" value="C:membrane"/>
    <property type="evidence" value="ECO:0007669"/>
    <property type="project" value="TreeGrafter"/>
</dbReference>
<sequence>MQLLTAALAVLPALAYAQNLDIAVTKPVECTRKTQNGDTVSMKYKGTLTDGTQFDSNFDSGRPFEFKLGAHQVIDGWDKGLLGMCIGEGRKLTIPPGLAYGSQRVGPIPAGSTLIFETELLGIKGVKADPVDEPHHGNEPVLPGKPTPAHLDEALKTDALEEPMPTPPPEVSQSAAFAVPTAAPSSVAATGKHPLDGEDGKGECNLLGDFALLVQGALGLLAVSSLAIKRLREHPRRPMKIWFFDVSKQVFGSVLLHLANVLMSMLSSGQFDIATQTQNAGAAAVAAEKGDDPNPCSFYLLNLAIDTTIGIPILVLLLKVFHRAFLLTPLASPPESIRSGNYGHPPRATWWLKQSIIYFLGLIGMKLCVLAIFALLPWIAWVGDWALRWTEGNTALQITFVMFVFPLIMNALQYWIVDGFIKDPAGQESGYQGVGDDDDEEEDDDEWLERQRRRREQGIDGEEDSDVEDGESRGLKEANPTVMPKRGQYDPAVDGEGSSREQSKTRVD</sequence>
<dbReference type="FunFam" id="3.10.50.40:FF:000006">
    <property type="entry name" value="Peptidyl-prolyl cis-trans isomerase"/>
    <property type="match status" value="1"/>
</dbReference>
<proteinExistence type="predicted"/>
<evidence type="ECO:0000256" key="1">
    <source>
        <dbReference type="ARBA" id="ARBA00000971"/>
    </source>
</evidence>
<evidence type="ECO:0000313" key="11">
    <source>
        <dbReference type="Proteomes" id="UP001140562"/>
    </source>
</evidence>
<dbReference type="EC" id="5.2.1.8" evidence="2 5"/>
<keyword evidence="3 5" id="KW-0697">Rotamase</keyword>
<dbReference type="Gene3D" id="3.10.50.40">
    <property type="match status" value="1"/>
</dbReference>
<evidence type="ECO:0000256" key="8">
    <source>
        <dbReference type="SAM" id="SignalP"/>
    </source>
</evidence>
<keyword evidence="8" id="KW-0732">Signal</keyword>
<evidence type="ECO:0000256" key="6">
    <source>
        <dbReference type="SAM" id="MobiDB-lite"/>
    </source>
</evidence>
<evidence type="ECO:0000256" key="3">
    <source>
        <dbReference type="ARBA" id="ARBA00023110"/>
    </source>
</evidence>
<evidence type="ECO:0000256" key="5">
    <source>
        <dbReference type="PROSITE-ProRule" id="PRU00277"/>
    </source>
</evidence>
<feature type="transmembrane region" description="Helical" evidence="7">
    <location>
        <begin position="356"/>
        <end position="383"/>
    </location>
</feature>
<dbReference type="GO" id="GO:0003755">
    <property type="term" value="F:peptidyl-prolyl cis-trans isomerase activity"/>
    <property type="evidence" value="ECO:0007669"/>
    <property type="project" value="UniProtKB-KW"/>
</dbReference>
<dbReference type="PANTHER" id="PTHR31735:SF1">
    <property type="entry name" value="VACUOLAR MEMBRANE PROTEIN YPL162C"/>
    <property type="match status" value="1"/>
</dbReference>
<keyword evidence="11" id="KW-1185">Reference proteome</keyword>
<keyword evidence="7" id="KW-1133">Transmembrane helix</keyword>
<feature type="compositionally biased region" description="Acidic residues" evidence="6">
    <location>
        <begin position="459"/>
        <end position="469"/>
    </location>
</feature>
<evidence type="ECO:0000256" key="7">
    <source>
        <dbReference type="SAM" id="Phobius"/>
    </source>
</evidence>
<feature type="transmembrane region" description="Helical" evidence="7">
    <location>
        <begin position="395"/>
        <end position="417"/>
    </location>
</feature>
<feature type="transmembrane region" description="Helical" evidence="7">
    <location>
        <begin position="249"/>
        <end position="266"/>
    </location>
</feature>
<feature type="compositionally biased region" description="Basic and acidic residues" evidence="6">
    <location>
        <begin position="497"/>
        <end position="508"/>
    </location>
</feature>
<name>A0A9W9C196_9PLEO</name>
<evidence type="ECO:0000259" key="9">
    <source>
        <dbReference type="PROSITE" id="PS50059"/>
    </source>
</evidence>
<dbReference type="SUPFAM" id="SSF54534">
    <property type="entry name" value="FKBP-like"/>
    <property type="match status" value="1"/>
</dbReference>
<dbReference type="AlphaFoldDB" id="A0A9W9C196"/>
<feature type="transmembrane region" description="Helical" evidence="7">
    <location>
        <begin position="210"/>
        <end position="228"/>
    </location>
</feature>
<organism evidence="10 11">
    <name type="scientific">Didymella glomerata</name>
    <dbReference type="NCBI Taxonomy" id="749621"/>
    <lineage>
        <taxon>Eukaryota</taxon>
        <taxon>Fungi</taxon>
        <taxon>Dikarya</taxon>
        <taxon>Ascomycota</taxon>
        <taxon>Pezizomycotina</taxon>
        <taxon>Dothideomycetes</taxon>
        <taxon>Pleosporomycetidae</taxon>
        <taxon>Pleosporales</taxon>
        <taxon>Pleosporineae</taxon>
        <taxon>Didymellaceae</taxon>
        <taxon>Didymella</taxon>
    </lineage>
</organism>
<keyword evidence="4 5" id="KW-0413">Isomerase</keyword>
<dbReference type="OrthoDB" id="431202at2759"/>
<feature type="signal peptide" evidence="8">
    <location>
        <begin position="1"/>
        <end position="17"/>
    </location>
</feature>
<feature type="transmembrane region" description="Helical" evidence="7">
    <location>
        <begin position="298"/>
        <end position="318"/>
    </location>
</feature>
<keyword evidence="7" id="KW-0472">Membrane</keyword>
<dbReference type="InterPro" id="IPR022127">
    <property type="entry name" value="STIMATE/YPL162C"/>
</dbReference>
<comment type="catalytic activity">
    <reaction evidence="1 5">
        <text>[protein]-peptidylproline (omega=180) = [protein]-peptidylproline (omega=0)</text>
        <dbReference type="Rhea" id="RHEA:16237"/>
        <dbReference type="Rhea" id="RHEA-COMP:10747"/>
        <dbReference type="Rhea" id="RHEA-COMP:10748"/>
        <dbReference type="ChEBI" id="CHEBI:83833"/>
        <dbReference type="ChEBI" id="CHEBI:83834"/>
        <dbReference type="EC" id="5.2.1.8"/>
    </reaction>
</comment>
<gene>
    <name evidence="10" type="ORF">N0V87_003609</name>
</gene>
<dbReference type="Pfam" id="PF00254">
    <property type="entry name" value="FKBP_C"/>
    <property type="match status" value="1"/>
</dbReference>
<feature type="region of interest" description="Disordered" evidence="6">
    <location>
        <begin position="427"/>
        <end position="508"/>
    </location>
</feature>
<evidence type="ECO:0000256" key="4">
    <source>
        <dbReference type="ARBA" id="ARBA00023235"/>
    </source>
</evidence>
<dbReference type="InterPro" id="IPR046357">
    <property type="entry name" value="PPIase_dom_sf"/>
</dbReference>
<feature type="domain" description="PPIase FKBP-type" evidence="9">
    <location>
        <begin position="37"/>
        <end position="124"/>
    </location>
</feature>
<dbReference type="EMBL" id="JAPEUV010000026">
    <property type="protein sequence ID" value="KAJ4338922.1"/>
    <property type="molecule type" value="Genomic_DNA"/>
</dbReference>
<protein>
    <recommendedName>
        <fullName evidence="2 5">peptidylprolyl isomerase</fullName>
        <ecNumber evidence="2 5">5.2.1.8</ecNumber>
    </recommendedName>
</protein>
<reference evidence="10" key="1">
    <citation type="submission" date="2022-10" db="EMBL/GenBank/DDBJ databases">
        <title>Tapping the CABI collections for fungal endophytes: first genome assemblies for Collariella, Neodidymelliopsis, Ascochyta clinopodiicola, Didymella pomorum, Didymosphaeria variabile, Neocosmospora piperis and Neocucurbitaria cava.</title>
        <authorList>
            <person name="Hill R."/>
        </authorList>
    </citation>
    <scope>NUCLEOTIDE SEQUENCE</scope>
    <source>
        <strain evidence="10">IMI 360193</strain>
    </source>
</reference>
<dbReference type="PANTHER" id="PTHR31735">
    <property type="entry name" value="VACUOLAR MEMBRANE PROTEIN YPL162C"/>
    <property type="match status" value="1"/>
</dbReference>
<dbReference type="Proteomes" id="UP001140562">
    <property type="component" value="Unassembled WGS sequence"/>
</dbReference>
<accession>A0A9W9C196</accession>
<dbReference type="PROSITE" id="PS50059">
    <property type="entry name" value="FKBP_PPIASE"/>
    <property type="match status" value="1"/>
</dbReference>